<protein>
    <recommendedName>
        <fullName evidence="2">Outer membrane protein beta-barrel domain-containing protein</fullName>
    </recommendedName>
</protein>
<reference evidence="1" key="1">
    <citation type="submission" date="2018-05" db="EMBL/GenBank/DDBJ databases">
        <authorList>
            <person name="Lanie J.A."/>
            <person name="Ng W.-L."/>
            <person name="Kazmierczak K.M."/>
            <person name="Andrzejewski T.M."/>
            <person name="Davidsen T.M."/>
            <person name="Wayne K.J."/>
            <person name="Tettelin H."/>
            <person name="Glass J.I."/>
            <person name="Rusch D."/>
            <person name="Podicherti R."/>
            <person name="Tsui H.-C.T."/>
            <person name="Winkler M.E."/>
        </authorList>
    </citation>
    <scope>NUCLEOTIDE SEQUENCE</scope>
</reference>
<evidence type="ECO:0000313" key="1">
    <source>
        <dbReference type="EMBL" id="SVA13664.1"/>
    </source>
</evidence>
<gene>
    <name evidence="1" type="ORF">METZ01_LOCUS66518</name>
</gene>
<evidence type="ECO:0008006" key="2">
    <source>
        <dbReference type="Google" id="ProtNLM"/>
    </source>
</evidence>
<accession>A0A381TD56</accession>
<name>A0A381TD56_9ZZZZ</name>
<dbReference type="AlphaFoldDB" id="A0A381TD56"/>
<dbReference type="EMBL" id="UINC01004349">
    <property type="protein sequence ID" value="SVA13664.1"/>
    <property type="molecule type" value="Genomic_DNA"/>
</dbReference>
<organism evidence="1">
    <name type="scientific">marine metagenome</name>
    <dbReference type="NCBI Taxonomy" id="408172"/>
    <lineage>
        <taxon>unclassified sequences</taxon>
        <taxon>metagenomes</taxon>
        <taxon>ecological metagenomes</taxon>
    </lineage>
</organism>
<sequence length="169" mass="19114">MDIGSSGSGIFFNHMWTNTSETASIIAEFRYFDVKGDEETIVYDYWTNQYSTVGGQNLILLPMLLGGNYYPFAGMIANNFSPFVTLRSGPIFTIDGKETRGNFHERWSESQTHWSFGGFIGLGLEFKWVNLSSVILHVGADILPLSQKADDKDDYSGMLIHIAFNRFRK</sequence>
<proteinExistence type="predicted"/>